<name>A0ABQ5G2K4_9ASTR</name>
<feature type="compositionally biased region" description="Acidic residues" evidence="1">
    <location>
        <begin position="127"/>
        <end position="138"/>
    </location>
</feature>
<keyword evidence="3" id="KW-0808">Transferase</keyword>
<gene>
    <name evidence="3" type="ORF">Tco_1028609</name>
</gene>
<accession>A0ABQ5G2K4</accession>
<dbReference type="InterPro" id="IPR041577">
    <property type="entry name" value="RT_RNaseH_2"/>
</dbReference>
<dbReference type="Gene3D" id="3.10.10.10">
    <property type="entry name" value="HIV Type 1 Reverse Transcriptase, subunit A, domain 1"/>
    <property type="match status" value="1"/>
</dbReference>
<evidence type="ECO:0000313" key="3">
    <source>
        <dbReference type="EMBL" id="GJT69323.1"/>
    </source>
</evidence>
<sequence length="865" mass="98996">MVDDQPMWGNNQAIAPTSRVAIVVVDLRDNFTVKGRGTIIQIFYHGLDESTQAIIDAKGIFIYKTLNKAHQLLEDRVLLKLDWSKDMKAKPIRKTVAVAESSNDSKLMEKMEAEVPKMKKPTMPTEVTEEEDIEETTTDLETKFSRLSDQCSSRPSGSLLCNTQTNPKPNLTNDKPYRPPSARNEHVNVVFTWSGLTYDPSVNPNAKTTIIHDDCDDKVDESEKDVEPSSSKQNKYDPPPLKMYKPKMPYPQCLCKEKMEKRYAKFIDLIKEVGINVPLVDVLAGMPNYRKFLKDLMSNKRSVEYLALADLGASINLIPYSMYASLSGNTLKPIRMSIRLANHTYQYPMGIAENMLVQVGNFVFLADFVIIQMDEEDKVPLNLGRPFLHTADAIIRVKNKELNLGVGDDRITFLINKAMRHSHSNDDTCFHIDVIDEVTIEELDALLDDSKPFSNTLEKISESSLDYEFKEFMPIKIKEIPEQEEEVENSFQVLPPEGNQRIKNSIQDPPTDLVMKPLPEHLEYAFLEKESLLPIVISALLQDNEKKRPVSIFKNHKEAFAWKTSDILGISPSFCKHKINFEDDAKPVIQRQRRLNPNMKEVMKKEIIKLLDAGIIYAIEDSPWLSPVHCVPKKGGMTVMTNKKNELVPTRTVTDWCVCIDYHKLNEATQKYHFPLPFMDQMLERFIQFLPRESQTNAHLMQTSSSCSKLGEVSLHDWSQPSELMCDASDFAVEAVLGQREGKHFRLIHFASKTLNNAQQNYMVNKKELLTVQDAKPRLICWILLLQDFDIEIKNKKGAENVVADHLSRHENPHLEELRDDDIDDNFHDETLMNVSSTKEDKIPWFVDFANYLVGKILRKGLTYA</sequence>
<feature type="region of interest" description="Disordered" evidence="1">
    <location>
        <begin position="115"/>
        <end position="182"/>
    </location>
</feature>
<dbReference type="Gene3D" id="2.40.70.10">
    <property type="entry name" value="Acid Proteases"/>
    <property type="match status" value="1"/>
</dbReference>
<dbReference type="CDD" id="cd09274">
    <property type="entry name" value="RNase_HI_RT_Ty3"/>
    <property type="match status" value="1"/>
</dbReference>
<proteinExistence type="predicted"/>
<comment type="caution">
    <text evidence="3">The sequence shown here is derived from an EMBL/GenBank/DDBJ whole genome shotgun (WGS) entry which is preliminary data.</text>
</comment>
<evidence type="ECO:0000259" key="2">
    <source>
        <dbReference type="Pfam" id="PF17919"/>
    </source>
</evidence>
<dbReference type="Pfam" id="PF17919">
    <property type="entry name" value="RT_RNaseH_2"/>
    <property type="match status" value="1"/>
</dbReference>
<dbReference type="SUPFAM" id="SSF56672">
    <property type="entry name" value="DNA/RNA polymerases"/>
    <property type="match status" value="1"/>
</dbReference>
<evidence type="ECO:0000313" key="4">
    <source>
        <dbReference type="Proteomes" id="UP001151760"/>
    </source>
</evidence>
<feature type="region of interest" description="Disordered" evidence="1">
    <location>
        <begin position="208"/>
        <end position="242"/>
    </location>
</feature>
<keyword evidence="4" id="KW-1185">Reference proteome</keyword>
<keyword evidence="3" id="KW-0548">Nucleotidyltransferase</keyword>
<dbReference type="CDD" id="cd00303">
    <property type="entry name" value="retropepsin_like"/>
    <property type="match status" value="1"/>
</dbReference>
<dbReference type="InterPro" id="IPR021109">
    <property type="entry name" value="Peptidase_aspartic_dom_sf"/>
</dbReference>
<dbReference type="Proteomes" id="UP001151760">
    <property type="component" value="Unassembled WGS sequence"/>
</dbReference>
<keyword evidence="3" id="KW-0695">RNA-directed DNA polymerase</keyword>
<dbReference type="GO" id="GO:0003964">
    <property type="term" value="F:RNA-directed DNA polymerase activity"/>
    <property type="evidence" value="ECO:0007669"/>
    <property type="project" value="UniProtKB-KW"/>
</dbReference>
<feature type="compositionally biased region" description="Polar residues" evidence="1">
    <location>
        <begin position="147"/>
        <end position="173"/>
    </location>
</feature>
<dbReference type="PANTHER" id="PTHR33067">
    <property type="entry name" value="RNA-DIRECTED DNA POLYMERASE-RELATED"/>
    <property type="match status" value="1"/>
</dbReference>
<feature type="domain" description="Reverse transcriptase/retrotransposon-derived protein RNase H-like" evidence="2">
    <location>
        <begin position="715"/>
        <end position="775"/>
    </location>
</feature>
<dbReference type="InterPro" id="IPR043502">
    <property type="entry name" value="DNA/RNA_pol_sf"/>
</dbReference>
<evidence type="ECO:0000256" key="1">
    <source>
        <dbReference type="SAM" id="MobiDB-lite"/>
    </source>
</evidence>
<organism evidence="3 4">
    <name type="scientific">Tanacetum coccineum</name>
    <dbReference type="NCBI Taxonomy" id="301880"/>
    <lineage>
        <taxon>Eukaryota</taxon>
        <taxon>Viridiplantae</taxon>
        <taxon>Streptophyta</taxon>
        <taxon>Embryophyta</taxon>
        <taxon>Tracheophyta</taxon>
        <taxon>Spermatophyta</taxon>
        <taxon>Magnoliopsida</taxon>
        <taxon>eudicotyledons</taxon>
        <taxon>Gunneridae</taxon>
        <taxon>Pentapetalae</taxon>
        <taxon>asterids</taxon>
        <taxon>campanulids</taxon>
        <taxon>Asterales</taxon>
        <taxon>Asteraceae</taxon>
        <taxon>Asteroideae</taxon>
        <taxon>Anthemideae</taxon>
        <taxon>Anthemidinae</taxon>
        <taxon>Tanacetum</taxon>
    </lineage>
</organism>
<reference evidence="3" key="2">
    <citation type="submission" date="2022-01" db="EMBL/GenBank/DDBJ databases">
        <authorList>
            <person name="Yamashiro T."/>
            <person name="Shiraishi A."/>
            <person name="Satake H."/>
            <person name="Nakayama K."/>
        </authorList>
    </citation>
    <scope>NUCLEOTIDE SEQUENCE</scope>
</reference>
<dbReference type="EMBL" id="BQNB010017977">
    <property type="protein sequence ID" value="GJT69323.1"/>
    <property type="molecule type" value="Genomic_DNA"/>
</dbReference>
<reference evidence="3" key="1">
    <citation type="journal article" date="2022" name="Int. J. Mol. Sci.">
        <title>Draft Genome of Tanacetum Coccineum: Genomic Comparison of Closely Related Tanacetum-Family Plants.</title>
        <authorList>
            <person name="Yamashiro T."/>
            <person name="Shiraishi A."/>
            <person name="Nakayama K."/>
            <person name="Satake H."/>
        </authorList>
    </citation>
    <scope>NUCLEOTIDE SEQUENCE</scope>
</reference>
<dbReference type="PANTHER" id="PTHR33067:SF35">
    <property type="entry name" value="ASPARTIC PEPTIDASE DDI1-TYPE DOMAIN-CONTAINING PROTEIN"/>
    <property type="match status" value="1"/>
</dbReference>
<protein>
    <submittedName>
        <fullName evidence="3">Reverse transcriptase domain-containing protein</fullName>
    </submittedName>
</protein>